<reference evidence="10" key="1">
    <citation type="submission" date="2022-01" db="EMBL/GenBank/DDBJ databases">
        <authorList>
            <person name="King R."/>
        </authorList>
    </citation>
    <scope>NUCLEOTIDE SEQUENCE</scope>
</reference>
<keyword evidence="4" id="KW-0521">NADP</keyword>
<dbReference type="InterPro" id="IPR003033">
    <property type="entry name" value="SCP2_sterol-bd_dom"/>
</dbReference>
<dbReference type="PANTHER" id="PTHR42808:SF3">
    <property type="entry name" value="HYDROXYSTEROID DEHYDROGENASE-LIKE PROTEIN 2"/>
    <property type="match status" value="1"/>
</dbReference>
<proteinExistence type="inferred from homology"/>
<dbReference type="PANTHER" id="PTHR42808">
    <property type="entry name" value="HYDROXYSTEROID DEHYDROGENASE-LIKE PROTEIN 2"/>
    <property type="match status" value="1"/>
</dbReference>
<comment type="similarity">
    <text evidence="3">Belongs to the short-chain dehydrogenases/reductases (SDR) family.</text>
</comment>
<name>A0A9P0D7F3_PHACE</name>
<dbReference type="Pfam" id="PF02036">
    <property type="entry name" value="SCP2"/>
    <property type="match status" value="1"/>
</dbReference>
<organism evidence="10 11">
    <name type="scientific">Phaedon cochleariae</name>
    <name type="common">Mustard beetle</name>
    <dbReference type="NCBI Taxonomy" id="80249"/>
    <lineage>
        <taxon>Eukaryota</taxon>
        <taxon>Metazoa</taxon>
        <taxon>Ecdysozoa</taxon>
        <taxon>Arthropoda</taxon>
        <taxon>Hexapoda</taxon>
        <taxon>Insecta</taxon>
        <taxon>Pterygota</taxon>
        <taxon>Neoptera</taxon>
        <taxon>Endopterygota</taxon>
        <taxon>Coleoptera</taxon>
        <taxon>Polyphaga</taxon>
        <taxon>Cucujiformia</taxon>
        <taxon>Chrysomeloidea</taxon>
        <taxon>Chrysomelidae</taxon>
        <taxon>Chrysomelinae</taxon>
        <taxon>Chrysomelini</taxon>
        <taxon>Phaedon</taxon>
    </lineage>
</organism>
<evidence type="ECO:0000313" key="11">
    <source>
        <dbReference type="Proteomes" id="UP001153737"/>
    </source>
</evidence>
<dbReference type="CDD" id="cd09762">
    <property type="entry name" value="HSDL2_SDR_c"/>
    <property type="match status" value="1"/>
</dbReference>
<dbReference type="Pfam" id="PF00106">
    <property type="entry name" value="adh_short"/>
    <property type="match status" value="1"/>
</dbReference>
<sequence length="416" mass="44944">MINTGKLAGLTVFITGASRGIGKAIALKVAKDGANVVVAAKTAEPHPKLPGTIYTACEEIEKAGGKGLACIVDVRDEQAVKKAVEEAVQKFGGIDIVINNASAISLTGTEDTEMKRYDLMHSVNTRGTFLVSKVCLPYLKKSSHAHILNLSPPLSMKPVWFKNHVAYTMAKYGMSMCVLGMHEEFRPFNIAVNGLWPRTAIATAAVEMLQGESATEISRKPEIMADSAYAILTQDPKSCTGNFFIDEHVLKNAGVTDLVQYACNPDNHDKLMPDFFVDENLEELSQVNWGVNNETSKGAEGAGQTGQIVQLFKKIESSISPDTVSKTQAIFAFNVTGDEAGKWFVDLKNGSGSCGKGEPTQKADATLTMDSKNFFSMFSGKLKPTTAYMSGKLKIEGNLQKALKLEKLMSSLKAKL</sequence>
<dbReference type="InterPro" id="IPR051935">
    <property type="entry name" value="HSDL2"/>
</dbReference>
<keyword evidence="11" id="KW-1185">Reference proteome</keyword>
<evidence type="ECO:0000256" key="5">
    <source>
        <dbReference type="ARBA" id="ARBA00023002"/>
    </source>
</evidence>
<comment type="subcellular location">
    <subcellularLocation>
        <location evidence="1">Mitochondrion</location>
    </subcellularLocation>
    <subcellularLocation>
        <location evidence="2">Peroxisome</location>
    </subcellularLocation>
</comment>
<gene>
    <name evidence="10" type="ORF">PHAECO_LOCUS1265</name>
</gene>
<dbReference type="InterPro" id="IPR036527">
    <property type="entry name" value="SCP2_sterol-bd_dom_sf"/>
</dbReference>
<evidence type="ECO:0000256" key="8">
    <source>
        <dbReference type="ARBA" id="ARBA00040243"/>
    </source>
</evidence>
<dbReference type="FunFam" id="3.40.50.720:FF:000301">
    <property type="entry name" value="Hydroxysteroid dehydrogenase like 2"/>
    <property type="match status" value="1"/>
</dbReference>
<dbReference type="GO" id="GO:0005777">
    <property type="term" value="C:peroxisome"/>
    <property type="evidence" value="ECO:0007669"/>
    <property type="project" value="UniProtKB-SubCell"/>
</dbReference>
<dbReference type="GO" id="GO:0005739">
    <property type="term" value="C:mitochondrion"/>
    <property type="evidence" value="ECO:0007669"/>
    <property type="project" value="UniProtKB-SubCell"/>
</dbReference>
<dbReference type="EMBL" id="OU896707">
    <property type="protein sequence ID" value="CAH1116038.1"/>
    <property type="molecule type" value="Genomic_DNA"/>
</dbReference>
<dbReference type="SUPFAM" id="SSF55718">
    <property type="entry name" value="SCP-like"/>
    <property type="match status" value="1"/>
</dbReference>
<dbReference type="PRINTS" id="PR00081">
    <property type="entry name" value="GDHRDH"/>
</dbReference>
<evidence type="ECO:0000259" key="9">
    <source>
        <dbReference type="Pfam" id="PF02036"/>
    </source>
</evidence>
<dbReference type="AlphaFoldDB" id="A0A9P0D7F3"/>
<keyword evidence="7" id="KW-0576">Peroxisome</keyword>
<dbReference type="InterPro" id="IPR036291">
    <property type="entry name" value="NAD(P)-bd_dom_sf"/>
</dbReference>
<dbReference type="InterPro" id="IPR002347">
    <property type="entry name" value="SDR_fam"/>
</dbReference>
<evidence type="ECO:0000256" key="3">
    <source>
        <dbReference type="ARBA" id="ARBA00006484"/>
    </source>
</evidence>
<evidence type="ECO:0000313" key="10">
    <source>
        <dbReference type="EMBL" id="CAH1116038.1"/>
    </source>
</evidence>
<keyword evidence="6" id="KW-0496">Mitochondrion</keyword>
<evidence type="ECO:0000256" key="6">
    <source>
        <dbReference type="ARBA" id="ARBA00023128"/>
    </source>
</evidence>
<accession>A0A9P0D7F3</accession>
<protein>
    <recommendedName>
        <fullName evidence="8">Hydroxysteroid dehydrogenase-like protein 2</fullName>
    </recommendedName>
</protein>
<evidence type="ECO:0000256" key="4">
    <source>
        <dbReference type="ARBA" id="ARBA00022857"/>
    </source>
</evidence>
<evidence type="ECO:0000256" key="2">
    <source>
        <dbReference type="ARBA" id="ARBA00004275"/>
    </source>
</evidence>
<dbReference type="OrthoDB" id="5327538at2759"/>
<dbReference type="NCBIfam" id="NF006133">
    <property type="entry name" value="PRK08278.1"/>
    <property type="match status" value="1"/>
</dbReference>
<dbReference type="SUPFAM" id="SSF51735">
    <property type="entry name" value="NAD(P)-binding Rossmann-fold domains"/>
    <property type="match status" value="1"/>
</dbReference>
<dbReference type="Gene3D" id="3.30.1050.10">
    <property type="entry name" value="SCP2 sterol-binding domain"/>
    <property type="match status" value="1"/>
</dbReference>
<feature type="domain" description="SCP2" evidence="9">
    <location>
        <begin position="311"/>
        <end position="409"/>
    </location>
</feature>
<reference evidence="10" key="2">
    <citation type="submission" date="2022-10" db="EMBL/GenBank/DDBJ databases">
        <authorList>
            <consortium name="ENA_rothamsted_submissions"/>
            <consortium name="culmorum"/>
            <person name="King R."/>
        </authorList>
    </citation>
    <scope>NUCLEOTIDE SEQUENCE</scope>
</reference>
<keyword evidence="5" id="KW-0560">Oxidoreductase</keyword>
<dbReference type="Proteomes" id="UP001153737">
    <property type="component" value="Chromosome 1"/>
</dbReference>
<evidence type="ECO:0000256" key="7">
    <source>
        <dbReference type="ARBA" id="ARBA00023140"/>
    </source>
</evidence>
<dbReference type="GO" id="GO:0016491">
    <property type="term" value="F:oxidoreductase activity"/>
    <property type="evidence" value="ECO:0007669"/>
    <property type="project" value="UniProtKB-KW"/>
</dbReference>
<evidence type="ECO:0000256" key="1">
    <source>
        <dbReference type="ARBA" id="ARBA00004173"/>
    </source>
</evidence>
<dbReference type="Gene3D" id="3.40.50.720">
    <property type="entry name" value="NAD(P)-binding Rossmann-like Domain"/>
    <property type="match status" value="1"/>
</dbReference>